<evidence type="ECO:0000313" key="2">
    <source>
        <dbReference type="Proteomes" id="UP000218842"/>
    </source>
</evidence>
<protein>
    <submittedName>
        <fullName evidence="1">Uncharacterized protein</fullName>
    </submittedName>
</protein>
<comment type="caution">
    <text evidence="1">The sequence shown here is derived from an EMBL/GenBank/DDBJ whole genome shotgun (WGS) entry which is preliminary data.</text>
</comment>
<gene>
    <name evidence="1" type="ORF">XV03_04035</name>
</gene>
<reference evidence="1 2" key="1">
    <citation type="journal article" date="2017" name="Genome Biol. Evol.">
        <title>Population Structure and Local Adaptation of MAC Lung Disease Agent Mycobacterium avium subsp. hominissuis.</title>
        <authorList>
            <person name="Yano H."/>
            <person name="Iwamoto T."/>
            <person name="Nishiuchi Y."/>
            <person name="Nakajima C."/>
            <person name="Starkova D.A."/>
            <person name="Mokrousov I."/>
            <person name="Narvskaya O."/>
            <person name="Yoshida S."/>
            <person name="Arikawa K."/>
            <person name="Nakanishi N."/>
            <person name="Osaki K."/>
            <person name="Nakagawa I."/>
            <person name="Ato M."/>
            <person name="Suzuki Y."/>
            <person name="Maruyama F."/>
        </authorList>
    </citation>
    <scope>NUCLEOTIDE SEQUENCE [LARGE SCALE GENOMIC DNA]</scope>
    <source>
        <strain evidence="1 2">OCU466</strain>
    </source>
</reference>
<organism evidence="1 2">
    <name type="scientific">Mycobacterium avium subsp. hominissuis</name>
    <dbReference type="NCBI Taxonomy" id="439334"/>
    <lineage>
        <taxon>Bacteria</taxon>
        <taxon>Bacillati</taxon>
        <taxon>Actinomycetota</taxon>
        <taxon>Actinomycetes</taxon>
        <taxon>Mycobacteriales</taxon>
        <taxon>Mycobacteriaceae</taxon>
        <taxon>Mycobacterium</taxon>
        <taxon>Mycobacterium avium complex (MAC)</taxon>
    </lineage>
</organism>
<sequence>MRGLLSLRRIGREDRLSLHAIDADAVRLAELYEEGPHPGFGLIALVTAAGPLYERAESIAAKYSRH</sequence>
<name>A0A2A3LD28_MYCAV</name>
<accession>A0A2A3LD28</accession>
<dbReference type="RefSeq" id="WP_071321575.1">
    <property type="nucleotide sequence ID" value="NZ_BDNC01000033.1"/>
</dbReference>
<proteinExistence type="predicted"/>
<dbReference type="AlphaFoldDB" id="A0A2A3LD28"/>
<dbReference type="EMBL" id="LBGZ01000029">
    <property type="protein sequence ID" value="PBJ39154.1"/>
    <property type="molecule type" value="Genomic_DNA"/>
</dbReference>
<dbReference type="Proteomes" id="UP000218842">
    <property type="component" value="Unassembled WGS sequence"/>
</dbReference>
<evidence type="ECO:0000313" key="1">
    <source>
        <dbReference type="EMBL" id="PBJ39154.1"/>
    </source>
</evidence>